<evidence type="ECO:0000313" key="4">
    <source>
        <dbReference type="Proteomes" id="UP000244022"/>
    </source>
</evidence>
<dbReference type="Pfam" id="PF13614">
    <property type="entry name" value="AAA_31"/>
    <property type="match status" value="1"/>
</dbReference>
<name>A0A2T5DEW2_ENTMU</name>
<dbReference type="Proteomes" id="UP000557857">
    <property type="component" value="Unassembled WGS sequence"/>
</dbReference>
<accession>A0A2T5DEW2</accession>
<dbReference type="PANTHER" id="PTHR13696:SF52">
    <property type="entry name" value="PARA FAMILY PROTEIN CT_582"/>
    <property type="match status" value="1"/>
</dbReference>
<dbReference type="InterPro" id="IPR050678">
    <property type="entry name" value="DNA_Partitioning_ATPase"/>
</dbReference>
<dbReference type="EMBL" id="JABCAG010000019">
    <property type="protein sequence ID" value="NMP58348.1"/>
    <property type="molecule type" value="Genomic_DNA"/>
</dbReference>
<dbReference type="SUPFAM" id="SSF52540">
    <property type="entry name" value="P-loop containing nucleoside triphosphate hydrolases"/>
    <property type="match status" value="1"/>
</dbReference>
<evidence type="ECO:0000313" key="2">
    <source>
        <dbReference type="EMBL" id="NMP58348.1"/>
    </source>
</evidence>
<protein>
    <submittedName>
        <fullName evidence="2 3">ATPase</fullName>
    </submittedName>
</protein>
<dbReference type="EMBL" id="PYGR01000008">
    <property type="protein sequence ID" value="PTO36594.1"/>
    <property type="molecule type" value="Genomic_DNA"/>
</dbReference>
<dbReference type="InterPro" id="IPR027417">
    <property type="entry name" value="P-loop_NTPase"/>
</dbReference>
<dbReference type="InterPro" id="IPR025669">
    <property type="entry name" value="AAA_dom"/>
</dbReference>
<dbReference type="PANTHER" id="PTHR13696">
    <property type="entry name" value="P-LOOP CONTAINING NUCLEOSIDE TRIPHOSPHATE HYDROLASE"/>
    <property type="match status" value="1"/>
</dbReference>
<evidence type="ECO:0000259" key="1">
    <source>
        <dbReference type="Pfam" id="PF13614"/>
    </source>
</evidence>
<dbReference type="AlphaFoldDB" id="A0A2T5DEW2"/>
<sequence>MKKNRSTSAELNSLVKQVKDLVAEKGSPIVISVANQKGGVGKSATVDNLAELFASFDLITDIVDIDAQSSITNLKTDLRSIIDQDLPEMTQVMLEEESLENITYQIKNNLFISPTTLRLSDAELNLVNATLRELILKKNIENLKTKFDIILIDCPPSRGLLTVNALSASDYILIPVQSEYQALVSIELLFSTINKVKNSINPNLKELGYVVTMATNTNHSDEIIEEVKADDKAEVISIIDRSIVVSDAGVANMSAYEFDSNNKAGIAYYNLAVTVLKKIVSEGVVQNG</sequence>
<proteinExistence type="predicted"/>
<gene>
    <name evidence="3" type="ORF">C6N14_03470</name>
    <name evidence="2" type="ORF">HI921_07710</name>
</gene>
<reference evidence="2 5" key="2">
    <citation type="submission" date="2020-04" db="EMBL/GenBank/DDBJ databases">
        <authorList>
            <person name="Abaymova A."/>
            <person name="Teymurazov M."/>
            <person name="Tazyna O."/>
            <person name="Chatushin Y."/>
            <person name="Svetoch E."/>
            <person name="Pereligyn V."/>
            <person name="Pohylenko V."/>
            <person name="Platonov M."/>
            <person name="Kartsev N."/>
            <person name="Skryabin Y."/>
            <person name="Sizova A."/>
            <person name="Solomentsev V."/>
            <person name="Kislichkina A."/>
            <person name="Bogun A."/>
        </authorList>
    </citation>
    <scope>NUCLEOTIDE SEQUENCE [LARGE SCALE GENOMIC DNA]</scope>
    <source>
        <strain evidence="2">SCPM-O-B-8398</strain>
        <strain evidence="5">SCPM-O-B-8398 (E28)</strain>
    </source>
</reference>
<dbReference type="Gene3D" id="3.40.50.300">
    <property type="entry name" value="P-loop containing nucleotide triphosphate hydrolases"/>
    <property type="match status" value="1"/>
</dbReference>
<evidence type="ECO:0000313" key="3">
    <source>
        <dbReference type="EMBL" id="PTO36594.1"/>
    </source>
</evidence>
<dbReference type="Proteomes" id="UP000244022">
    <property type="component" value="Unassembled WGS sequence"/>
</dbReference>
<dbReference type="RefSeq" id="WP_023523783.1">
    <property type="nucleotide sequence ID" value="NZ_JABCAG010000019.1"/>
</dbReference>
<evidence type="ECO:0000313" key="5">
    <source>
        <dbReference type="Proteomes" id="UP000557857"/>
    </source>
</evidence>
<comment type="caution">
    <text evidence="3">The sequence shown here is derived from an EMBL/GenBank/DDBJ whole genome shotgun (WGS) entry which is preliminary data.</text>
</comment>
<reference evidence="3 4" key="1">
    <citation type="submission" date="2018-03" db="EMBL/GenBank/DDBJ databases">
        <title>Draft genome sequences of four Enterococcus mundtii strains isolated from beef slaughterhouses in Kenya.</title>
        <authorList>
            <person name="Wambui J."/>
            <person name="Stevens M."/>
            <person name="Njage P."/>
            <person name="Stephan R."/>
            <person name="Tasara T."/>
        </authorList>
    </citation>
    <scope>NUCLEOTIDE SEQUENCE [LARGE SCALE GENOMIC DNA]</scope>
    <source>
        <strain evidence="3 4">H18-EM</strain>
    </source>
</reference>
<dbReference type="CDD" id="cd02042">
    <property type="entry name" value="ParAB_family"/>
    <property type="match status" value="1"/>
</dbReference>
<organism evidence="3 4">
    <name type="scientific">Enterococcus mundtii</name>
    <dbReference type="NCBI Taxonomy" id="53346"/>
    <lineage>
        <taxon>Bacteria</taxon>
        <taxon>Bacillati</taxon>
        <taxon>Bacillota</taxon>
        <taxon>Bacilli</taxon>
        <taxon>Lactobacillales</taxon>
        <taxon>Enterococcaceae</taxon>
        <taxon>Enterococcus</taxon>
    </lineage>
</organism>
<feature type="domain" description="AAA" evidence="1">
    <location>
        <begin position="30"/>
        <end position="205"/>
    </location>
</feature>